<dbReference type="InterPro" id="IPR005899">
    <property type="entry name" value="Na_pump_deCOase"/>
</dbReference>
<dbReference type="GO" id="GO:0005886">
    <property type="term" value="C:plasma membrane"/>
    <property type="evidence" value="ECO:0007669"/>
    <property type="project" value="UniProtKB-SubCell"/>
</dbReference>
<dbReference type="AlphaFoldDB" id="A0A0S2I5F9"/>
<evidence type="ECO:0000256" key="5">
    <source>
        <dbReference type="ARBA" id="ARBA00023136"/>
    </source>
</evidence>
<keyword evidence="2" id="KW-1003">Cell membrane</keyword>
<evidence type="ECO:0000256" key="2">
    <source>
        <dbReference type="ARBA" id="ARBA00022475"/>
    </source>
</evidence>
<dbReference type="KEGG" id="blq:L21SP5_03930"/>
<keyword evidence="5 6" id="KW-0472">Membrane</keyword>
<dbReference type="GO" id="GO:0036376">
    <property type="term" value="P:sodium ion export across plasma membrane"/>
    <property type="evidence" value="ECO:0007669"/>
    <property type="project" value="InterPro"/>
</dbReference>
<comment type="subcellular location">
    <subcellularLocation>
        <location evidence="1">Cell membrane</location>
    </subcellularLocation>
</comment>
<evidence type="ECO:0000256" key="3">
    <source>
        <dbReference type="ARBA" id="ARBA00022692"/>
    </source>
</evidence>
<keyword evidence="4 6" id="KW-1133">Transmembrane helix</keyword>
<dbReference type="Proteomes" id="UP000064893">
    <property type="component" value="Chromosome"/>
</dbReference>
<dbReference type="GO" id="GO:0015081">
    <property type="term" value="F:sodium ion transmembrane transporter activity"/>
    <property type="evidence" value="ECO:0007669"/>
    <property type="project" value="InterPro"/>
</dbReference>
<dbReference type="STRING" id="1307839.L21SP5_03930"/>
<sequence length="121" mass="13549">MMNIIASIASQGGYTVALVGIVVVFAALVLLYLVFSQLPRIINMNIRSQLRREGKYECADQDDFSVPGDESAAIAAAVHLYYSEMHDEESNIITIKNMSRKYSPWSSKIYGVQNQPVKLKF</sequence>
<dbReference type="OrthoDB" id="1446022at2"/>
<evidence type="ECO:0000313" key="8">
    <source>
        <dbReference type="Proteomes" id="UP000064893"/>
    </source>
</evidence>
<dbReference type="Pfam" id="PF04277">
    <property type="entry name" value="OAD_gamma"/>
    <property type="match status" value="1"/>
</dbReference>
<evidence type="ECO:0000256" key="6">
    <source>
        <dbReference type="SAM" id="Phobius"/>
    </source>
</evidence>
<protein>
    <submittedName>
        <fullName evidence="7">Na+-transporting methylmalonyl-CoA/oxaloacetate decarboxylase, gamma subunit</fullName>
    </submittedName>
</protein>
<accession>A0A0S2I5F9</accession>
<evidence type="ECO:0000256" key="4">
    <source>
        <dbReference type="ARBA" id="ARBA00022989"/>
    </source>
</evidence>
<organism evidence="7 8">
    <name type="scientific">Salinivirga cyanobacteriivorans</name>
    <dbReference type="NCBI Taxonomy" id="1307839"/>
    <lineage>
        <taxon>Bacteria</taxon>
        <taxon>Pseudomonadati</taxon>
        <taxon>Bacteroidota</taxon>
        <taxon>Bacteroidia</taxon>
        <taxon>Bacteroidales</taxon>
        <taxon>Salinivirgaceae</taxon>
        <taxon>Salinivirga</taxon>
    </lineage>
</organism>
<gene>
    <name evidence="7" type="ORF">L21SP5_03930</name>
</gene>
<reference evidence="7 8" key="1">
    <citation type="submission" date="2015-11" db="EMBL/GenBank/DDBJ databases">
        <title>Description and complete genome sequence of a novel strain predominating in hypersaline microbial mats and representing a new family of the Bacteriodetes phylum.</title>
        <authorList>
            <person name="Spring S."/>
            <person name="Bunk B."/>
            <person name="Sproer C."/>
            <person name="Klenk H.-P."/>
        </authorList>
    </citation>
    <scope>NUCLEOTIDE SEQUENCE [LARGE SCALE GENOMIC DNA]</scope>
    <source>
        <strain evidence="7 8">L21-Spi-D4</strain>
    </source>
</reference>
<keyword evidence="3 6" id="KW-0812">Transmembrane</keyword>
<keyword evidence="8" id="KW-1185">Reference proteome</keyword>
<name>A0A0S2I5F9_9BACT</name>
<dbReference type="RefSeq" id="WP_057954775.1">
    <property type="nucleotide sequence ID" value="NZ_CP013118.1"/>
</dbReference>
<dbReference type="EMBL" id="CP013118">
    <property type="protein sequence ID" value="ALO17521.1"/>
    <property type="molecule type" value="Genomic_DNA"/>
</dbReference>
<feature type="transmembrane region" description="Helical" evidence="6">
    <location>
        <begin position="12"/>
        <end position="35"/>
    </location>
</feature>
<evidence type="ECO:0000313" key="7">
    <source>
        <dbReference type="EMBL" id="ALO17521.1"/>
    </source>
</evidence>
<evidence type="ECO:0000256" key="1">
    <source>
        <dbReference type="ARBA" id="ARBA00004236"/>
    </source>
</evidence>
<proteinExistence type="predicted"/>